<evidence type="ECO:0000256" key="8">
    <source>
        <dbReference type="ARBA" id="ARBA00022694"/>
    </source>
</evidence>
<dbReference type="InterPro" id="IPR001680">
    <property type="entry name" value="WD40_rpt"/>
</dbReference>
<dbReference type="InterPro" id="IPR015943">
    <property type="entry name" value="WD40/YVTN_repeat-like_dom_sf"/>
</dbReference>
<comment type="subcellular location">
    <subcellularLocation>
        <location evidence="2">Cytoplasm</location>
    </subcellularLocation>
    <subcellularLocation>
        <location evidence="1">Nucleus</location>
    </subcellularLocation>
</comment>
<accession>A0ABR3XPT7</accession>
<dbReference type="PANTHER" id="PTHR44111">
    <property type="entry name" value="ELONGATOR COMPLEX PROTEIN 2"/>
    <property type="match status" value="1"/>
</dbReference>
<feature type="repeat" description="WD" evidence="11">
    <location>
        <begin position="55"/>
        <end position="94"/>
    </location>
</feature>
<comment type="caution">
    <text evidence="12">The sequence shown here is derived from an EMBL/GenBank/DDBJ whole genome shotgun (WGS) entry which is preliminary data.</text>
</comment>
<evidence type="ECO:0000256" key="1">
    <source>
        <dbReference type="ARBA" id="ARBA00004123"/>
    </source>
</evidence>
<evidence type="ECO:0000256" key="9">
    <source>
        <dbReference type="ARBA" id="ARBA00022737"/>
    </source>
</evidence>
<dbReference type="Gene3D" id="2.130.10.10">
    <property type="entry name" value="YVTN repeat-like/Quinoprotein amine dehydrogenase"/>
    <property type="match status" value="4"/>
</dbReference>
<comment type="pathway">
    <text evidence="3">tRNA modification; 5-methoxycarbonylmethyl-2-thiouridine-tRNA biosynthesis.</text>
</comment>
<gene>
    <name evidence="12" type="ORF">VTK73DRAFT_8436</name>
</gene>
<dbReference type="PROSITE" id="PS50294">
    <property type="entry name" value="WD_REPEATS_REGION"/>
    <property type="match status" value="1"/>
</dbReference>
<organism evidence="12 13">
    <name type="scientific">Phialemonium thermophilum</name>
    <dbReference type="NCBI Taxonomy" id="223376"/>
    <lineage>
        <taxon>Eukaryota</taxon>
        <taxon>Fungi</taxon>
        <taxon>Dikarya</taxon>
        <taxon>Ascomycota</taxon>
        <taxon>Pezizomycotina</taxon>
        <taxon>Sordariomycetes</taxon>
        <taxon>Sordariomycetidae</taxon>
        <taxon>Cephalothecales</taxon>
        <taxon>Cephalothecaceae</taxon>
        <taxon>Phialemonium</taxon>
    </lineage>
</organism>
<dbReference type="PANTHER" id="PTHR44111:SF1">
    <property type="entry name" value="ELONGATOR COMPLEX PROTEIN 2"/>
    <property type="match status" value="1"/>
</dbReference>
<dbReference type="Pfam" id="PF00400">
    <property type="entry name" value="WD40"/>
    <property type="match status" value="6"/>
</dbReference>
<dbReference type="InterPro" id="IPR036322">
    <property type="entry name" value="WD40_repeat_dom_sf"/>
</dbReference>
<keyword evidence="6" id="KW-0963">Cytoplasm</keyword>
<feature type="repeat" description="WD" evidence="11">
    <location>
        <begin position="693"/>
        <end position="727"/>
    </location>
</feature>
<protein>
    <recommendedName>
        <fullName evidence="5">Elongator complex protein 2</fullName>
    </recommendedName>
</protein>
<evidence type="ECO:0000256" key="3">
    <source>
        <dbReference type="ARBA" id="ARBA00005043"/>
    </source>
</evidence>
<evidence type="ECO:0000256" key="11">
    <source>
        <dbReference type="PROSITE-ProRule" id="PRU00221"/>
    </source>
</evidence>
<dbReference type="Proteomes" id="UP001586593">
    <property type="component" value="Unassembled WGS sequence"/>
</dbReference>
<comment type="similarity">
    <text evidence="4">Belongs to the WD repeat ELP2 family.</text>
</comment>
<dbReference type="EMBL" id="JAZHXJ010000061">
    <property type="protein sequence ID" value="KAL1877612.1"/>
    <property type="molecule type" value="Genomic_DNA"/>
</dbReference>
<name>A0ABR3XPT7_9PEZI</name>
<evidence type="ECO:0000256" key="10">
    <source>
        <dbReference type="ARBA" id="ARBA00023242"/>
    </source>
</evidence>
<evidence type="ECO:0000256" key="6">
    <source>
        <dbReference type="ARBA" id="ARBA00022490"/>
    </source>
</evidence>
<keyword evidence="8" id="KW-0819">tRNA processing</keyword>
<feature type="repeat" description="WD" evidence="11">
    <location>
        <begin position="406"/>
        <end position="436"/>
    </location>
</feature>
<reference evidence="12 13" key="1">
    <citation type="journal article" date="2024" name="Commun. Biol.">
        <title>Comparative genomic analysis of thermophilic fungi reveals convergent evolutionary adaptations and gene losses.</title>
        <authorList>
            <person name="Steindorff A.S."/>
            <person name="Aguilar-Pontes M.V."/>
            <person name="Robinson A.J."/>
            <person name="Andreopoulos B."/>
            <person name="LaButti K."/>
            <person name="Kuo A."/>
            <person name="Mondo S."/>
            <person name="Riley R."/>
            <person name="Otillar R."/>
            <person name="Haridas S."/>
            <person name="Lipzen A."/>
            <person name="Grimwood J."/>
            <person name="Schmutz J."/>
            <person name="Clum A."/>
            <person name="Reid I.D."/>
            <person name="Moisan M.C."/>
            <person name="Butler G."/>
            <person name="Nguyen T.T.M."/>
            <person name="Dewar K."/>
            <person name="Conant G."/>
            <person name="Drula E."/>
            <person name="Henrissat B."/>
            <person name="Hansel C."/>
            <person name="Singer S."/>
            <person name="Hutchinson M.I."/>
            <person name="de Vries R.P."/>
            <person name="Natvig D.O."/>
            <person name="Powell A.J."/>
            <person name="Tsang A."/>
            <person name="Grigoriev I.V."/>
        </authorList>
    </citation>
    <scope>NUCLEOTIDE SEQUENCE [LARGE SCALE GENOMIC DNA]</scope>
    <source>
        <strain evidence="12 13">ATCC 24622</strain>
    </source>
</reference>
<dbReference type="PROSITE" id="PS50082">
    <property type="entry name" value="WD_REPEATS_2"/>
    <property type="match status" value="6"/>
</dbReference>
<dbReference type="InterPro" id="IPR037289">
    <property type="entry name" value="Elp2"/>
</dbReference>
<feature type="repeat" description="WD" evidence="11">
    <location>
        <begin position="210"/>
        <end position="247"/>
    </location>
</feature>
<evidence type="ECO:0000313" key="12">
    <source>
        <dbReference type="EMBL" id="KAL1877612.1"/>
    </source>
</evidence>
<keyword evidence="7 11" id="KW-0853">WD repeat</keyword>
<dbReference type="SUPFAM" id="SSF50978">
    <property type="entry name" value="WD40 repeat-like"/>
    <property type="match status" value="3"/>
</dbReference>
<feature type="repeat" description="WD" evidence="11">
    <location>
        <begin position="106"/>
        <end position="147"/>
    </location>
</feature>
<dbReference type="SMART" id="SM00320">
    <property type="entry name" value="WD40"/>
    <property type="match status" value="12"/>
</dbReference>
<evidence type="ECO:0000256" key="2">
    <source>
        <dbReference type="ARBA" id="ARBA00004496"/>
    </source>
</evidence>
<evidence type="ECO:0000313" key="13">
    <source>
        <dbReference type="Proteomes" id="UP001586593"/>
    </source>
</evidence>
<keyword evidence="9" id="KW-0677">Repeat</keyword>
<keyword evidence="10" id="KW-0539">Nucleus</keyword>
<keyword evidence="13" id="KW-1185">Reference proteome</keyword>
<feature type="repeat" description="WD" evidence="11">
    <location>
        <begin position="299"/>
        <end position="334"/>
    </location>
</feature>
<proteinExistence type="inferred from homology"/>
<evidence type="ECO:0000256" key="7">
    <source>
        <dbReference type="ARBA" id="ARBA00022574"/>
    </source>
</evidence>
<evidence type="ECO:0000256" key="5">
    <source>
        <dbReference type="ARBA" id="ARBA00020267"/>
    </source>
</evidence>
<sequence length="850" mass="92562">MNVADVAAEYLAVGANRQTGAVDWSQEGILAFGADRNIALWRPNDSVKRGITALLSGHTAPVKVVKFLPKIQYEPSTYMITGADDHCLRVWKIDPSASKGVCVQSVQEHSAPINCLAVLPTAAIGSSAFIFVSGAADASIKIWRFSSVGISVLQTIKTSPKYFPLALALTSLPGLQSAFVLASAGTKDTIQVFVASPDDLVPEFRHQVTLSGHEGWIRSLDFVSETDDPLSDVILASASQDKYIRLWRFHRANGPPGATSDVSHDPTAGALLPGRSLSNKAHQFSVGVDDVTVTFEALLLGHEDWIYSARWHRHARGMLQILSASADNSLSIWEADPSSGIWVTIARLGEISREKGATTATGSIGGFWTGLWSPDGKSVVTLGRTGSWRMWSYSEEQDRWIQQVAVSGHTRAVTGLSWARSGSYLLSTSADQTTRLHAQWKAGGNTWHELSRPQIHGYDLNCIDTLSDSTFVSGADEKLMRVFSEPKAVAKLLQRITGTTGTETDIDSLPAAASIPVLGLSNKAGEVTGETDAVDPSVEAELSSDVEAEAAIKTRMAMLEEATQPPFEETLSRHTLWPETEKLYGHGYELSCLATSHDGRLIASACRASSVNHAVIRLFETRRWTELRPPLPAHSLTVTRLRFAPPDDMFLLSVGRDRKWAVFEKQHRDAKGAGEEETENDDGLRYELLQSDPKGHARMILDAAWAPSLQPRVFATAGRDKQVKIWSRYESLGGGDRTNSRGGFILATNVTLDKPVTALDFLPRQSSQKDGNLVLAVGTEDGKTRIVRLRTDPDEVVVASISEIPSELSLPTAVLQLAWRPTRQDTDDTASELAIAGEDSALRIYKLNRI</sequence>
<evidence type="ECO:0000256" key="4">
    <source>
        <dbReference type="ARBA" id="ARBA00005881"/>
    </source>
</evidence>